<dbReference type="SUPFAM" id="SSF53448">
    <property type="entry name" value="Nucleotide-diphospho-sugar transferases"/>
    <property type="match status" value="1"/>
</dbReference>
<dbReference type="GO" id="GO:0006031">
    <property type="term" value="P:chitin biosynthetic process"/>
    <property type="evidence" value="ECO:0007669"/>
    <property type="project" value="TreeGrafter"/>
</dbReference>
<dbReference type="InterPro" id="IPR004835">
    <property type="entry name" value="Chitin_synth"/>
</dbReference>
<evidence type="ECO:0000256" key="1">
    <source>
        <dbReference type="ARBA" id="ARBA00004651"/>
    </source>
</evidence>
<evidence type="ECO:0000256" key="8">
    <source>
        <dbReference type="ARBA" id="ARBA00023136"/>
    </source>
</evidence>
<evidence type="ECO:0000256" key="10">
    <source>
        <dbReference type="SAM" id="Phobius"/>
    </source>
</evidence>
<comment type="caution">
    <text evidence="11">The sequence shown here is derived from an EMBL/GenBank/DDBJ whole genome shotgun (WGS) entry which is preliminary data.</text>
</comment>
<evidence type="ECO:0000313" key="12">
    <source>
        <dbReference type="Proteomes" id="UP000673691"/>
    </source>
</evidence>
<keyword evidence="5" id="KW-0808">Transferase</keyword>
<name>A0A8H7ZVW8_9FUNG</name>
<keyword evidence="3" id="KW-1003">Cell membrane</keyword>
<keyword evidence="7 10" id="KW-1133">Transmembrane helix</keyword>
<proteinExistence type="predicted"/>
<evidence type="ECO:0000256" key="3">
    <source>
        <dbReference type="ARBA" id="ARBA00022475"/>
    </source>
</evidence>
<dbReference type="InterPro" id="IPR029044">
    <property type="entry name" value="Nucleotide-diphossugar_trans"/>
</dbReference>
<dbReference type="Pfam" id="PF03142">
    <property type="entry name" value="Chitin_synth_2"/>
    <property type="match status" value="1"/>
</dbReference>
<comment type="subcellular location">
    <subcellularLocation>
        <location evidence="1">Cell membrane</location>
        <topology evidence="1">Multi-pass membrane protein</topology>
    </subcellularLocation>
</comment>
<dbReference type="EC" id="2.4.1.16" evidence="2"/>
<evidence type="ECO:0000256" key="6">
    <source>
        <dbReference type="ARBA" id="ARBA00022692"/>
    </source>
</evidence>
<dbReference type="Proteomes" id="UP000673691">
    <property type="component" value="Unassembled WGS sequence"/>
</dbReference>
<dbReference type="OrthoDB" id="370884at2759"/>
<dbReference type="EMBL" id="JAEFCI010005987">
    <property type="protein sequence ID" value="KAG5459978.1"/>
    <property type="molecule type" value="Genomic_DNA"/>
</dbReference>
<dbReference type="Gene3D" id="3.90.550.10">
    <property type="entry name" value="Spore Coat Polysaccharide Biosynthesis Protein SpsA, Chain A"/>
    <property type="match status" value="1"/>
</dbReference>
<dbReference type="PANTHER" id="PTHR22914">
    <property type="entry name" value="CHITIN SYNTHASE"/>
    <property type="match status" value="1"/>
</dbReference>
<feature type="non-terminal residue" evidence="11">
    <location>
        <position position="351"/>
    </location>
</feature>
<accession>A0A8H7ZVW8</accession>
<keyword evidence="4" id="KW-0328">Glycosyltransferase</keyword>
<keyword evidence="12" id="KW-1185">Reference proteome</keyword>
<gene>
    <name evidence="11" type="ORF">BJ554DRAFT_8039</name>
</gene>
<dbReference type="PANTHER" id="PTHR22914:SF13">
    <property type="entry name" value="CHITIN SYNTHASE"/>
    <property type="match status" value="1"/>
</dbReference>
<evidence type="ECO:0000256" key="2">
    <source>
        <dbReference type="ARBA" id="ARBA00012543"/>
    </source>
</evidence>
<reference evidence="11 12" key="1">
    <citation type="journal article" name="Sci. Rep.">
        <title>Genome-scale phylogenetic analyses confirm Olpidium as the closest living zoosporic fungus to the non-flagellated, terrestrial fungi.</title>
        <authorList>
            <person name="Chang Y."/>
            <person name="Rochon D."/>
            <person name="Sekimoto S."/>
            <person name="Wang Y."/>
            <person name="Chovatia M."/>
            <person name="Sandor L."/>
            <person name="Salamov A."/>
            <person name="Grigoriev I.V."/>
            <person name="Stajich J.E."/>
            <person name="Spatafora J.W."/>
        </authorList>
    </citation>
    <scope>NUCLEOTIDE SEQUENCE [LARGE SCALE GENOMIC DNA]</scope>
    <source>
        <strain evidence="11">S191</strain>
    </source>
</reference>
<protein>
    <recommendedName>
        <fullName evidence="2">chitin synthase</fullName>
        <ecNumber evidence="2">2.4.1.16</ecNumber>
    </recommendedName>
</protein>
<keyword evidence="6 10" id="KW-0812">Transmembrane</keyword>
<dbReference type="GO" id="GO:0004100">
    <property type="term" value="F:chitin synthase activity"/>
    <property type="evidence" value="ECO:0007669"/>
    <property type="project" value="UniProtKB-EC"/>
</dbReference>
<evidence type="ECO:0000256" key="4">
    <source>
        <dbReference type="ARBA" id="ARBA00022676"/>
    </source>
</evidence>
<evidence type="ECO:0000256" key="9">
    <source>
        <dbReference type="ARBA" id="ARBA00023180"/>
    </source>
</evidence>
<dbReference type="AlphaFoldDB" id="A0A8H7ZVW8"/>
<feature type="transmembrane region" description="Helical" evidence="10">
    <location>
        <begin position="60"/>
        <end position="82"/>
    </location>
</feature>
<dbReference type="GO" id="GO:0031505">
    <property type="term" value="P:fungal-type cell wall organization"/>
    <property type="evidence" value="ECO:0007669"/>
    <property type="project" value="TreeGrafter"/>
</dbReference>
<evidence type="ECO:0000256" key="5">
    <source>
        <dbReference type="ARBA" id="ARBA00022679"/>
    </source>
</evidence>
<dbReference type="GO" id="GO:0005886">
    <property type="term" value="C:plasma membrane"/>
    <property type="evidence" value="ECO:0007669"/>
    <property type="project" value="UniProtKB-SubCell"/>
</dbReference>
<evidence type="ECO:0000256" key="7">
    <source>
        <dbReference type="ARBA" id="ARBA00022989"/>
    </source>
</evidence>
<evidence type="ECO:0000313" key="11">
    <source>
        <dbReference type="EMBL" id="KAG5459978.1"/>
    </source>
</evidence>
<organism evidence="11 12">
    <name type="scientific">Olpidium bornovanus</name>
    <dbReference type="NCBI Taxonomy" id="278681"/>
    <lineage>
        <taxon>Eukaryota</taxon>
        <taxon>Fungi</taxon>
        <taxon>Fungi incertae sedis</taxon>
        <taxon>Olpidiomycota</taxon>
        <taxon>Olpidiomycotina</taxon>
        <taxon>Olpidiomycetes</taxon>
        <taxon>Olpidiales</taxon>
        <taxon>Olpidiaceae</taxon>
        <taxon>Olpidium</taxon>
    </lineage>
</organism>
<dbReference type="GO" id="GO:0030428">
    <property type="term" value="C:cell septum"/>
    <property type="evidence" value="ECO:0007669"/>
    <property type="project" value="TreeGrafter"/>
</dbReference>
<keyword evidence="9" id="KW-0325">Glycoprotein</keyword>
<keyword evidence="8 10" id="KW-0472">Membrane</keyword>
<sequence length="351" mass="39172">MFPPGYTPQGSTDFLPTGLISLFRGGGSDITSQFLAQYPDPTQRKALLTCLRNLYFAGKFANYVLLAASILLVSIIGFKFIAALQLTPQRDPEGNDKFVIIQIPCYTENDESLRKTIDSVTSLRYDDKRKLLFIIADGMVTGHGNDKPTPRIVLDILGADPKHEPAALSFLSLGEGNKQHNMGRVYSGLYEANGHVVPYIVVAKVGKPSEKTRPGNRGKRDSQLVLMRFLNNVHFNKPMSPLELEMYHQINNVIGVDPGFYEYVLMVDADTEVVPDSLNRMISCCVHDARIMGICGETAISNEKDTWITMVQVYEYYISHHLAKAFESLFGSVTCLPGCFCMYRIRAPNKI</sequence>